<proteinExistence type="predicted"/>
<dbReference type="InterPro" id="IPR036259">
    <property type="entry name" value="MFS_trans_sf"/>
</dbReference>
<accession>A0A098BK15</accession>
<name>A0A098BK15_9NOCA</name>
<evidence type="ECO:0000313" key="1">
    <source>
        <dbReference type="EMBL" id="CDZ88021.1"/>
    </source>
</evidence>
<dbReference type="eggNOG" id="COG2814">
    <property type="taxonomic scope" value="Bacteria"/>
</dbReference>
<dbReference type="RefSeq" id="WP_017680070.1">
    <property type="nucleotide sequence ID" value="NZ_CP024890.1"/>
</dbReference>
<organism evidence="1 2">
    <name type="scientific">Rhodococcus ruber</name>
    <dbReference type="NCBI Taxonomy" id="1830"/>
    <lineage>
        <taxon>Bacteria</taxon>
        <taxon>Bacillati</taxon>
        <taxon>Actinomycetota</taxon>
        <taxon>Actinomycetes</taxon>
        <taxon>Mycobacteriales</taxon>
        <taxon>Nocardiaceae</taxon>
        <taxon>Rhodococcus</taxon>
    </lineage>
</organism>
<dbReference type="Proteomes" id="UP000042997">
    <property type="component" value="Unassembled WGS sequence"/>
</dbReference>
<dbReference type="AlphaFoldDB" id="A0A098BK15"/>
<protein>
    <submittedName>
        <fullName evidence="1">Putative major facilitator superfamily transporter</fullName>
    </submittedName>
</protein>
<evidence type="ECO:0000313" key="2">
    <source>
        <dbReference type="Proteomes" id="UP000042997"/>
    </source>
</evidence>
<dbReference type="SUPFAM" id="SSF103473">
    <property type="entry name" value="MFS general substrate transporter"/>
    <property type="match status" value="1"/>
</dbReference>
<gene>
    <name evidence="1" type="ORF">RHRU231_370038</name>
</gene>
<sequence length="416" mass="41923">MIAVRADRPGRGSVLLGAAVAAAFTFAVVGSNIPGPILPLYEDHLGLSPFVLAALFVTYFVALVSMFLLVSRTSLGRFAWAVLPGALVVGLLGDVALWSGADTAWLLFVGRALTGTCVGLATGSAATLAVAARGDAGRTLAATGAIAGSFLGLVAAATVAQLLPEPTVLIYRLHAVSLVLSGLLLAAALWRSRRRLAALRHDEPSRPPGPLPSHPDVGSSRNALPAYGLGAAGWTVGGIAVGVLPSALRDGIGSELLVIGVLAAIILLVTAWLGPYVARAAGRAPGPGLCLLLLAGGGVLVAAGLLAHTLWPVLAGSFLWGIGQGFAYAQGLILLTAGMTPVEQGRSTSLYACSSYGFAAVMILVAGALSSAWGYSYGSAGAVTIFVLFCVAVAAAGRGRWAPAVAVAPVAVPTRR</sequence>
<dbReference type="OrthoDB" id="4368383at2"/>
<dbReference type="Gene3D" id="1.20.1250.20">
    <property type="entry name" value="MFS general substrate transporter like domains"/>
    <property type="match status" value="1"/>
</dbReference>
<dbReference type="EMBL" id="CCSD01000047">
    <property type="protein sequence ID" value="CDZ88021.1"/>
    <property type="molecule type" value="Genomic_DNA"/>
</dbReference>
<reference evidence="1 2" key="1">
    <citation type="journal article" date="2014" name="Genome Announc.">
        <title>Draft Genome Sequence of Propane- and Butane-Oxidizing Actinobacterium Rhodococcus ruber IEGM 231.</title>
        <authorList>
            <person name="Ivshina I.B."/>
            <person name="Kuyukina M.S."/>
            <person name="Krivoruchko A.V."/>
            <person name="Barbe V."/>
            <person name="Fischer C."/>
        </authorList>
    </citation>
    <scope>NUCLEOTIDE SEQUENCE [LARGE SCALE GENOMIC DNA]</scope>
</reference>